<reference evidence="2" key="1">
    <citation type="submission" date="2009-11" db="EMBL/GenBank/DDBJ databases">
        <authorList>
            <consortium name="The Broad Institute Genome Sequencing Platform"/>
            <person name="Ward D."/>
            <person name="Feldgarden M."/>
            <person name="Earl A."/>
            <person name="Young S.K."/>
            <person name="Zeng Q."/>
            <person name="Koehrsen M."/>
            <person name="Alvarado L."/>
            <person name="Berlin A."/>
            <person name="Bochicchio J."/>
            <person name="Borenstein D."/>
            <person name="Chapman S.B."/>
            <person name="Chen Z."/>
            <person name="Engels R."/>
            <person name="Freedman E."/>
            <person name="Gellesch M."/>
            <person name="Goldberg J."/>
            <person name="Griggs A."/>
            <person name="Gujja S."/>
            <person name="Heilman E."/>
            <person name="Heiman D."/>
            <person name="Hepburn T."/>
            <person name="Howarth C."/>
            <person name="Jen D."/>
            <person name="Larson L."/>
            <person name="Lewis B."/>
            <person name="Mehta T."/>
            <person name="Park D."/>
            <person name="Pearson M."/>
            <person name="Roberts A."/>
            <person name="Saif S."/>
            <person name="Shea T."/>
            <person name="Shenoy N."/>
            <person name="Sisk P."/>
            <person name="Stolte C."/>
            <person name="Sykes S."/>
            <person name="Thomson T."/>
            <person name="Walk T."/>
            <person name="White J."/>
            <person name="Yandava C."/>
            <person name="Izard J."/>
            <person name="Baranova O.V."/>
            <person name="Blanton J.M."/>
            <person name="Tanner A.C."/>
            <person name="Dewhirst F.E."/>
            <person name="Haas B."/>
            <person name="Nusbaum C."/>
            <person name="Birren B."/>
        </authorList>
    </citation>
    <scope>NUCLEOTIDE SEQUENCE [LARGE SCALE GENOMIC DNA]</scope>
    <source>
        <strain evidence="2">1-1 BBBD Race 1</strain>
    </source>
</reference>
<evidence type="ECO:0000256" key="1">
    <source>
        <dbReference type="SAM" id="MobiDB-lite"/>
    </source>
</evidence>
<reference evidence="2" key="2">
    <citation type="submission" date="2016-05" db="EMBL/GenBank/DDBJ databases">
        <title>Comparative analysis highlights variable genome content of wheat rusts and divergence of the mating loci.</title>
        <authorList>
            <person name="Cuomo C.A."/>
            <person name="Bakkeren G."/>
            <person name="Szabo L."/>
            <person name="Khalil H."/>
            <person name="Joly D."/>
            <person name="Goldberg J."/>
            <person name="Young S."/>
            <person name="Zeng Q."/>
            <person name="Fellers J."/>
        </authorList>
    </citation>
    <scope>NUCLEOTIDE SEQUENCE [LARGE SCALE GENOMIC DNA]</scope>
    <source>
        <strain evidence="2">1-1 BBBD Race 1</strain>
    </source>
</reference>
<dbReference type="VEuPathDB" id="FungiDB:PTTG_09713"/>
<keyword evidence="4" id="KW-1185">Reference proteome</keyword>
<dbReference type="EMBL" id="ADAS02000054">
    <property type="protein sequence ID" value="OAV93143.1"/>
    <property type="molecule type" value="Genomic_DNA"/>
</dbReference>
<evidence type="ECO:0000313" key="3">
    <source>
        <dbReference type="EnsemblFungi" id="PTTG_09713-t43_1-p1"/>
    </source>
</evidence>
<evidence type="ECO:0000313" key="2">
    <source>
        <dbReference type="EMBL" id="OAV93143.1"/>
    </source>
</evidence>
<proteinExistence type="predicted"/>
<protein>
    <submittedName>
        <fullName evidence="2 3">Uncharacterized protein</fullName>
    </submittedName>
</protein>
<gene>
    <name evidence="2" type="ORF">PTTG_09713</name>
</gene>
<accession>A0A180GMJ1</accession>
<name>A0A180GMJ1_PUCT1</name>
<feature type="compositionally biased region" description="Polar residues" evidence="1">
    <location>
        <begin position="262"/>
        <end position="274"/>
    </location>
</feature>
<sequence length="322" mass="35093">MAPVVSTLRRQSHPFFSRAPFDITKTLPPVITPGSSYGQLMFESTLAFLNTKTGEDVNMKVKLQVYGSTATSLLEDKIYFLSGRVIALNAKTPPVFYFEQELTFPIADSKGYSISLANKAGCYGLGVVISKAEEKDDSSATSTFNNLLVKIRHTDYDVQTRNSVSFIVQYKVAGNRNLAKTFGLFQVGREVLISGYIAGYNIEQHMLQVNTLSVSLSSGYSSSSAAVNAAEPSPVAGNRRRPIQIDFGSDEENGDDAPQVPVGTSNFVQQTPQEDNPAALQTDLASTRETPQAPQKKRKHTKRNTQPTPEKVPALVTDSSIV</sequence>
<dbReference type="Proteomes" id="UP000005240">
    <property type="component" value="Unassembled WGS sequence"/>
</dbReference>
<dbReference type="OrthoDB" id="2506484at2759"/>
<feature type="compositionally biased region" description="Polar residues" evidence="1">
    <location>
        <begin position="283"/>
        <end position="293"/>
    </location>
</feature>
<organism evidence="2">
    <name type="scientific">Puccinia triticina (isolate 1-1 / race 1 (BBBD))</name>
    <name type="common">Brown leaf rust fungus</name>
    <dbReference type="NCBI Taxonomy" id="630390"/>
    <lineage>
        <taxon>Eukaryota</taxon>
        <taxon>Fungi</taxon>
        <taxon>Dikarya</taxon>
        <taxon>Basidiomycota</taxon>
        <taxon>Pucciniomycotina</taxon>
        <taxon>Pucciniomycetes</taxon>
        <taxon>Pucciniales</taxon>
        <taxon>Pucciniaceae</taxon>
        <taxon>Puccinia</taxon>
    </lineage>
</organism>
<evidence type="ECO:0000313" key="4">
    <source>
        <dbReference type="Proteomes" id="UP000005240"/>
    </source>
</evidence>
<reference evidence="3" key="4">
    <citation type="submission" date="2025-05" db="UniProtKB">
        <authorList>
            <consortium name="EnsemblFungi"/>
        </authorList>
    </citation>
    <scope>IDENTIFICATION</scope>
    <source>
        <strain evidence="3">isolate 1-1 / race 1 (BBBD)</strain>
    </source>
</reference>
<feature type="region of interest" description="Disordered" evidence="1">
    <location>
        <begin position="229"/>
        <end position="322"/>
    </location>
</feature>
<reference evidence="3 4" key="3">
    <citation type="journal article" date="2017" name="G3 (Bethesda)">
        <title>Comparative analysis highlights variable genome content of wheat rusts and divergence of the mating loci.</title>
        <authorList>
            <person name="Cuomo C.A."/>
            <person name="Bakkeren G."/>
            <person name="Khalil H.B."/>
            <person name="Panwar V."/>
            <person name="Joly D."/>
            <person name="Linning R."/>
            <person name="Sakthikumar S."/>
            <person name="Song X."/>
            <person name="Adiconis X."/>
            <person name="Fan L."/>
            <person name="Goldberg J.M."/>
            <person name="Levin J.Z."/>
            <person name="Young S."/>
            <person name="Zeng Q."/>
            <person name="Anikster Y."/>
            <person name="Bruce M."/>
            <person name="Wang M."/>
            <person name="Yin C."/>
            <person name="McCallum B."/>
            <person name="Szabo L.J."/>
            <person name="Hulbert S."/>
            <person name="Chen X."/>
            <person name="Fellers J.P."/>
        </authorList>
    </citation>
    <scope>NUCLEOTIDE SEQUENCE</scope>
    <source>
        <strain evidence="4">Isolate 1-1 / race 1 (BBBD)</strain>
        <strain evidence="3">isolate 1-1 / race 1 (BBBD)</strain>
    </source>
</reference>
<dbReference type="EnsemblFungi" id="PTTG_09713-t43_1">
    <property type="protein sequence ID" value="PTTG_09713-t43_1-p1"/>
    <property type="gene ID" value="PTTG_09713"/>
</dbReference>
<dbReference type="AlphaFoldDB" id="A0A180GMJ1"/>